<reference evidence="2 3" key="1">
    <citation type="submission" date="2019-04" db="EMBL/GenBank/DDBJ databases">
        <title>High contiguity whole genome sequence and gene annotation resource for two Venturia nashicola isolates.</title>
        <authorList>
            <person name="Prokchorchik M."/>
            <person name="Won K."/>
            <person name="Lee Y."/>
            <person name="Choi E.D."/>
            <person name="Segonzac C."/>
            <person name="Sohn K.H."/>
        </authorList>
    </citation>
    <scope>NUCLEOTIDE SEQUENCE [LARGE SCALE GENOMIC DNA]</scope>
    <source>
        <strain evidence="2 3">PRI2</strain>
    </source>
</reference>
<evidence type="ECO:0000313" key="3">
    <source>
        <dbReference type="Proteomes" id="UP000298493"/>
    </source>
</evidence>
<organism evidence="2 3">
    <name type="scientific">Venturia nashicola</name>
    <dbReference type="NCBI Taxonomy" id="86259"/>
    <lineage>
        <taxon>Eukaryota</taxon>
        <taxon>Fungi</taxon>
        <taxon>Dikarya</taxon>
        <taxon>Ascomycota</taxon>
        <taxon>Pezizomycotina</taxon>
        <taxon>Dothideomycetes</taxon>
        <taxon>Pleosporomycetidae</taxon>
        <taxon>Venturiales</taxon>
        <taxon>Venturiaceae</taxon>
        <taxon>Venturia</taxon>
    </lineage>
</organism>
<comment type="caution">
    <text evidence="2">The sequence shown here is derived from an EMBL/GenBank/DDBJ whole genome shotgun (WGS) entry which is preliminary data.</text>
</comment>
<dbReference type="Gene3D" id="2.40.160.200">
    <property type="entry name" value="LURP1-related"/>
    <property type="match status" value="1"/>
</dbReference>
<dbReference type="InterPro" id="IPR038595">
    <property type="entry name" value="LOR_sf"/>
</dbReference>
<dbReference type="InterPro" id="IPR025659">
    <property type="entry name" value="Tubby-like_C"/>
</dbReference>
<dbReference type="Pfam" id="PF04525">
    <property type="entry name" value="LOR"/>
    <property type="match status" value="1"/>
</dbReference>
<accession>A0A4Z1NS43</accession>
<protein>
    <submittedName>
        <fullName evidence="2">DUF567-domain-containing protein</fullName>
    </submittedName>
</protein>
<dbReference type="SUPFAM" id="SSF54518">
    <property type="entry name" value="Tubby C-terminal domain-like"/>
    <property type="match status" value="1"/>
</dbReference>
<sequence length="196" mass="21118">MASTLAALPAPGLAIFPDLIAQKQETIIMKADYFQKTFAVYLQDGTPILTITGESLSLSRRKTFTNAQGTQLCQLRHHKRGKYYAETSSGQNIWNLSAKSRFMGTRSVVSFANVVDGARQVEMDMKARFISGTLRWGNLDVAVVERKSWKMKAEYHITIAAGCDMFLPVALVLALHDKAKAASSGGAAGAGGGAAC</sequence>
<keyword evidence="3" id="KW-1185">Reference proteome</keyword>
<proteinExistence type="inferred from homology"/>
<dbReference type="InterPro" id="IPR007612">
    <property type="entry name" value="LOR"/>
</dbReference>
<dbReference type="OrthoDB" id="97518at2759"/>
<name>A0A4Z1NS43_9PEZI</name>
<dbReference type="AlphaFoldDB" id="A0A4Z1NS43"/>
<evidence type="ECO:0000256" key="1">
    <source>
        <dbReference type="ARBA" id="ARBA00005437"/>
    </source>
</evidence>
<gene>
    <name evidence="2" type="ORF">E6O75_ATG06577</name>
</gene>
<dbReference type="Proteomes" id="UP000298493">
    <property type="component" value="Unassembled WGS sequence"/>
</dbReference>
<dbReference type="EMBL" id="SNSC02000014">
    <property type="protein sequence ID" value="TID18501.1"/>
    <property type="molecule type" value="Genomic_DNA"/>
</dbReference>
<comment type="similarity">
    <text evidence="1">Belongs to the LOR family.</text>
</comment>
<evidence type="ECO:0000313" key="2">
    <source>
        <dbReference type="EMBL" id="TID18501.1"/>
    </source>
</evidence>